<keyword evidence="8" id="KW-1185">Reference proteome</keyword>
<dbReference type="FunCoup" id="E0VGJ1">
    <property type="interactions" value="1621"/>
</dbReference>
<evidence type="ECO:0000256" key="1">
    <source>
        <dbReference type="ARBA" id="ARBA00006441"/>
    </source>
</evidence>
<dbReference type="Proteomes" id="UP000009046">
    <property type="component" value="Unassembled WGS sequence"/>
</dbReference>
<gene>
    <name evidence="7" type="primary">8240018</name>
    <name evidence="6" type="ORF">Phum_PHUM184150</name>
</gene>
<dbReference type="GO" id="GO:0016197">
    <property type="term" value="P:endosomal transport"/>
    <property type="evidence" value="ECO:0007669"/>
    <property type="project" value="TreeGrafter"/>
</dbReference>
<feature type="domain" description="CLEC16A/TT9 C-terminal" evidence="5">
    <location>
        <begin position="325"/>
        <end position="795"/>
    </location>
</feature>
<feature type="compositionally biased region" description="Low complexity" evidence="3">
    <location>
        <begin position="799"/>
        <end position="811"/>
    </location>
</feature>
<reference evidence="7" key="3">
    <citation type="submission" date="2020-05" db="UniProtKB">
        <authorList>
            <consortium name="EnsemblMetazoa"/>
        </authorList>
    </citation>
    <scope>IDENTIFICATION</scope>
    <source>
        <strain evidence="7">USDA</strain>
    </source>
</reference>
<feature type="compositionally biased region" description="Basic and acidic residues" evidence="3">
    <location>
        <begin position="815"/>
        <end position="827"/>
    </location>
</feature>
<dbReference type="OrthoDB" id="294052at2759"/>
<dbReference type="HOGENOM" id="CLU_007413_0_0_1"/>
<reference evidence="6" key="1">
    <citation type="submission" date="2007-04" db="EMBL/GenBank/DDBJ databases">
        <title>Annotation of Pediculus humanus corporis strain USDA.</title>
        <authorList>
            <person name="Kirkness E."/>
            <person name="Hannick L."/>
            <person name="Hass B."/>
            <person name="Bruggner R."/>
            <person name="Lawson D."/>
            <person name="Bidwell S."/>
            <person name="Joardar V."/>
            <person name="Caler E."/>
            <person name="Walenz B."/>
            <person name="Inman J."/>
            <person name="Schobel S."/>
            <person name="Galinsky K."/>
            <person name="Amedeo P."/>
            <person name="Strausberg R."/>
        </authorList>
    </citation>
    <scope>NUCLEOTIDE SEQUENCE</scope>
    <source>
        <strain evidence="6">USDA</strain>
    </source>
</reference>
<dbReference type="Pfam" id="PF19439">
    <property type="entry name" value="CLEC16A_C"/>
    <property type="match status" value="2"/>
</dbReference>
<dbReference type="STRING" id="121224.E0VGJ1"/>
<dbReference type="AlphaFoldDB" id="E0VGJ1"/>
<dbReference type="InterPro" id="IPR045820">
    <property type="entry name" value="CLEC16A/TT9_C"/>
</dbReference>
<dbReference type="GO" id="GO:0006914">
    <property type="term" value="P:autophagy"/>
    <property type="evidence" value="ECO:0007669"/>
    <property type="project" value="UniProtKB-KW"/>
</dbReference>
<dbReference type="InParanoid" id="E0VGJ1"/>
<dbReference type="Pfam" id="PF09758">
    <property type="entry name" value="FPL"/>
    <property type="match status" value="1"/>
</dbReference>
<dbReference type="InterPro" id="IPR019155">
    <property type="entry name" value="CLEC16A/TT9_N"/>
</dbReference>
<feature type="domain" description="FPL" evidence="4">
    <location>
        <begin position="57"/>
        <end position="204"/>
    </location>
</feature>
<organism>
    <name type="scientific">Pediculus humanus subsp. corporis</name>
    <name type="common">Body louse</name>
    <dbReference type="NCBI Taxonomy" id="121224"/>
    <lineage>
        <taxon>Eukaryota</taxon>
        <taxon>Metazoa</taxon>
        <taxon>Ecdysozoa</taxon>
        <taxon>Arthropoda</taxon>
        <taxon>Hexapoda</taxon>
        <taxon>Insecta</taxon>
        <taxon>Pterygota</taxon>
        <taxon>Neoptera</taxon>
        <taxon>Paraneoptera</taxon>
        <taxon>Psocodea</taxon>
        <taxon>Troctomorpha</taxon>
        <taxon>Phthiraptera</taxon>
        <taxon>Anoplura</taxon>
        <taxon>Pediculidae</taxon>
        <taxon>Pediculus</taxon>
    </lineage>
</organism>
<feature type="region of interest" description="Disordered" evidence="3">
    <location>
        <begin position="698"/>
        <end position="718"/>
    </location>
</feature>
<dbReference type="GO" id="GO:0007034">
    <property type="term" value="P:vacuolar transport"/>
    <property type="evidence" value="ECO:0007669"/>
    <property type="project" value="TreeGrafter"/>
</dbReference>
<evidence type="ECO:0000313" key="7">
    <source>
        <dbReference type="EnsemblMetazoa" id="PHUM184150-PA"/>
    </source>
</evidence>
<dbReference type="PANTHER" id="PTHR21481">
    <property type="entry name" value="PROTEIN CLEC16A"/>
    <property type="match status" value="1"/>
</dbReference>
<protein>
    <submittedName>
        <fullName evidence="6 7">Uncharacterized protein</fullName>
    </submittedName>
</protein>
<dbReference type="OMA" id="SMQEQNT"/>
<evidence type="ECO:0000313" key="8">
    <source>
        <dbReference type="Proteomes" id="UP000009046"/>
    </source>
</evidence>
<dbReference type="EMBL" id="DS235145">
    <property type="protein sequence ID" value="EEB12497.1"/>
    <property type="molecule type" value="Genomic_DNA"/>
</dbReference>
<dbReference type="VEuPathDB" id="VectorBase:PHUM184150"/>
<dbReference type="GO" id="GO:0005794">
    <property type="term" value="C:Golgi apparatus"/>
    <property type="evidence" value="ECO:0007669"/>
    <property type="project" value="TreeGrafter"/>
</dbReference>
<sequence length="899" mass="101925">MDPPTLSTMFRSKSWFGNVFWKPKNPHSLEYLKYLYQVLSKNQVVSENNRSLLVETLRSIAEILIWGDQNDSSVFDFFLEKNMLSFFLKIMRQKCGSYVCVQLLQTLNILFENIRDETSLYYLLSNNHVNSIIVHKFDFSDEEVMAYYISFLKTLSLKLNAHTVHFFYNEHTNDFPLYTEAIKFFNHPESMVRIAVRTLTLNVYRVEDRSMLQFIRDKTAAPYYSNLAWFIGKHIVELDSCLPVNDDCNHQNQNRLSDLVAEHLDHLHYLNDILSLDICDLNQVLTDHLLNKLLIPLYINSLTKNTTPVLPGQSSDEINPNSNSQNLANRPFLEAIINSLQCQENDYSALFALCLLYAMCNNSGVSKETLKKVFFLSENNDNNNWIRTTFIEKLIKIITSSCQSDSKIRICTLELGLKLLLQLSIVSNSTVLSDAHLAAIVGAKEESTSLLRSFYKSEDIFLDMFEDEYNELKKKPLNVEFLLMDSNILLPPTGTPLTGIEFSKRLPCGEVEKTRRAMRVFFLIRQLCLSLEIEKDNNILPLNPQSCVDIDSVLDLNNSDLVACSVILKEGGKLKRFLVIESIQFILVEPDIEKIGWGVAKFVGFLQDIEVVGDKDDPRCLHITVHRPSFSSGNSRVPLLSAKFIFDDQIRCMAANQALSKGRMKARQKKMHSIARLLDIPLSGQSTPSSSVFNMIRSRDGSASKSSREHRSLFSSSHHRVPGYAALRRDVPGKTVLQSEIQNERINTRATSSAVSLENKSSSSLRSRDTSSSRVHASTGARSRDYSTGSRSHSRQRESGGSPRRNSGSPRLPRPRSEEIPLEDMKLKQKRENILISNASHGKFQTPPLTPPIPTMPSQPVVVVPVEVPIKISTEKKEETSFTEQNGDLCTGVNGKILK</sequence>
<evidence type="ECO:0000313" key="6">
    <source>
        <dbReference type="EMBL" id="EEB12497.1"/>
    </source>
</evidence>
<dbReference type="RefSeq" id="XP_002425235.1">
    <property type="nucleotide sequence ID" value="XM_002425190.1"/>
</dbReference>
<dbReference type="PANTHER" id="PTHR21481:SF0">
    <property type="entry name" value="PROTEIN CLEC16A"/>
    <property type="match status" value="1"/>
</dbReference>
<evidence type="ECO:0000256" key="2">
    <source>
        <dbReference type="ARBA" id="ARBA00023006"/>
    </source>
</evidence>
<feature type="domain" description="CLEC16A/TT9 C-terminal" evidence="5">
    <location>
        <begin position="251"/>
        <end position="307"/>
    </location>
</feature>
<dbReference type="eggNOG" id="KOG2219">
    <property type="taxonomic scope" value="Eukaryota"/>
</dbReference>
<dbReference type="CTD" id="8240018"/>
<dbReference type="GeneID" id="8240018"/>
<reference evidence="6" key="2">
    <citation type="submission" date="2007-04" db="EMBL/GenBank/DDBJ databases">
        <title>The genome of the human body louse.</title>
        <authorList>
            <consortium name="The Human Body Louse Genome Consortium"/>
            <person name="Kirkness E."/>
            <person name="Walenz B."/>
            <person name="Hass B."/>
            <person name="Bruggner R."/>
            <person name="Strausberg R."/>
        </authorList>
    </citation>
    <scope>NUCLEOTIDE SEQUENCE</scope>
    <source>
        <strain evidence="6">USDA</strain>
    </source>
</reference>
<feature type="region of interest" description="Disordered" evidence="3">
    <location>
        <begin position="736"/>
        <end position="827"/>
    </location>
</feature>
<keyword evidence="2" id="KW-0072">Autophagy</keyword>
<comment type="similarity">
    <text evidence="1">Belongs to the CLEC16A/gop-1 family.</text>
</comment>
<dbReference type="KEGG" id="phu:Phum_PHUM184150"/>
<name>E0VGJ1_PEDHC</name>
<evidence type="ECO:0000259" key="5">
    <source>
        <dbReference type="Pfam" id="PF19439"/>
    </source>
</evidence>
<dbReference type="EnsemblMetazoa" id="PHUM184150-RA">
    <property type="protein sequence ID" value="PHUM184150-PA"/>
    <property type="gene ID" value="PHUM184150"/>
</dbReference>
<dbReference type="EMBL" id="AAZO01002140">
    <property type="status" value="NOT_ANNOTATED_CDS"/>
    <property type="molecule type" value="Genomic_DNA"/>
</dbReference>
<feature type="compositionally biased region" description="Basic and acidic residues" evidence="3">
    <location>
        <begin position="698"/>
        <end position="712"/>
    </location>
</feature>
<proteinExistence type="inferred from homology"/>
<evidence type="ECO:0000259" key="4">
    <source>
        <dbReference type="Pfam" id="PF09758"/>
    </source>
</evidence>
<feature type="compositionally biased region" description="Low complexity" evidence="3">
    <location>
        <begin position="752"/>
        <end position="765"/>
    </location>
</feature>
<accession>E0VGJ1</accession>
<evidence type="ECO:0000256" key="3">
    <source>
        <dbReference type="SAM" id="MobiDB-lite"/>
    </source>
</evidence>
<dbReference type="EMBL" id="AAZO01002139">
    <property type="status" value="NOT_ANNOTATED_CDS"/>
    <property type="molecule type" value="Genomic_DNA"/>
</dbReference>
<dbReference type="GO" id="GO:1901096">
    <property type="term" value="P:regulation of autophagosome maturation"/>
    <property type="evidence" value="ECO:0007669"/>
    <property type="project" value="TreeGrafter"/>
</dbReference>
<dbReference type="InterPro" id="IPR039272">
    <property type="entry name" value="CLEC16A/TT9"/>
</dbReference>
<dbReference type="GO" id="GO:0005770">
    <property type="term" value="C:late endosome"/>
    <property type="evidence" value="ECO:0007669"/>
    <property type="project" value="TreeGrafter"/>
</dbReference>